<dbReference type="InterPro" id="IPR012675">
    <property type="entry name" value="Beta-grasp_dom_sf"/>
</dbReference>
<dbReference type="GO" id="GO:0046872">
    <property type="term" value="F:metal ion binding"/>
    <property type="evidence" value="ECO:0007669"/>
    <property type="project" value="UniProtKB-KW"/>
</dbReference>
<name>E3H7H7_ILYPC</name>
<reference evidence="7 8" key="1">
    <citation type="journal article" date="2010" name="Stand. Genomic Sci.">
        <title>Complete genome sequence of Ilyobacter polytropus type strain (CuHbu1).</title>
        <authorList>
            <person name="Sikorski J."/>
            <person name="Chertkov O."/>
            <person name="Lapidus A."/>
            <person name="Nolan M."/>
            <person name="Lucas S."/>
            <person name="Del Rio T.G."/>
            <person name="Tice H."/>
            <person name="Cheng J.F."/>
            <person name="Tapia R."/>
            <person name="Han C."/>
            <person name="Goodwin L."/>
            <person name="Pitluck S."/>
            <person name="Liolios K."/>
            <person name="Ivanova N."/>
            <person name="Mavromatis K."/>
            <person name="Mikhailova N."/>
            <person name="Pati A."/>
            <person name="Chen A."/>
            <person name="Palaniappan K."/>
            <person name="Land M."/>
            <person name="Hauser L."/>
            <person name="Chang Y.J."/>
            <person name="Jeffries C.D."/>
            <person name="Brambilla E."/>
            <person name="Yasawong M."/>
            <person name="Rohde M."/>
            <person name="Pukall R."/>
            <person name="Spring S."/>
            <person name="Goker M."/>
            <person name="Woyke T."/>
            <person name="Bristow J."/>
            <person name="Eisen J.A."/>
            <person name="Markowitz V."/>
            <person name="Hugenholtz P."/>
            <person name="Kyrpides N.C."/>
            <person name="Klenk H.P."/>
        </authorList>
    </citation>
    <scope>NUCLEOTIDE SEQUENCE [LARGE SCALE GENOMIC DNA]</scope>
    <source>
        <strain evidence="8">ATCC 51220 / DSM 2926 / LMG 16218 / CuHBu1</strain>
    </source>
</reference>
<proteinExistence type="predicted"/>
<keyword evidence="8" id="KW-1185">Reference proteome</keyword>
<gene>
    <name evidence="7" type="ordered locus">Ilyop_1092</name>
</gene>
<dbReference type="PROSITE" id="PS00197">
    <property type="entry name" value="2FE2S_FER_1"/>
    <property type="match status" value="1"/>
</dbReference>
<evidence type="ECO:0000313" key="8">
    <source>
        <dbReference type="Proteomes" id="UP000006875"/>
    </source>
</evidence>
<evidence type="ECO:0000259" key="6">
    <source>
        <dbReference type="PROSITE" id="PS51085"/>
    </source>
</evidence>
<dbReference type="HOGENOM" id="CLU_052511_3_1_0"/>
<dbReference type="InterPro" id="IPR002888">
    <property type="entry name" value="2Fe-2S-bd"/>
</dbReference>
<dbReference type="GO" id="GO:0016491">
    <property type="term" value="F:oxidoreductase activity"/>
    <property type="evidence" value="ECO:0007669"/>
    <property type="project" value="UniProtKB-KW"/>
</dbReference>
<dbReference type="Gene3D" id="3.10.20.30">
    <property type="match status" value="1"/>
</dbReference>
<dbReference type="OrthoDB" id="9796880at2"/>
<dbReference type="PANTHER" id="PTHR44379">
    <property type="entry name" value="OXIDOREDUCTASE WITH IRON-SULFUR SUBUNIT"/>
    <property type="match status" value="1"/>
</dbReference>
<evidence type="ECO:0000256" key="2">
    <source>
        <dbReference type="ARBA" id="ARBA00022723"/>
    </source>
</evidence>
<evidence type="ECO:0000256" key="3">
    <source>
        <dbReference type="ARBA" id="ARBA00023002"/>
    </source>
</evidence>
<dbReference type="KEGG" id="ipo:Ilyop_1092"/>
<sequence>MNIDVTVNGRKMNFNIECDEYLVDTLRRYGFLSVKKGCDTGSCGLCTVWVEEKPVLSCSTLSVRVSGKNITTIEALQKDALEFAEFMAGEGAEQCGFCAPGFTMTVLAMKKELENPTEEDIVHYLNGNLCRCTGYVSQLRAIKKYMGVES</sequence>
<keyword evidence="1" id="KW-0001">2Fe-2S</keyword>
<dbReference type="CDD" id="cd00207">
    <property type="entry name" value="fer2"/>
    <property type="match status" value="1"/>
</dbReference>
<dbReference type="Pfam" id="PF01799">
    <property type="entry name" value="Fer2_2"/>
    <property type="match status" value="1"/>
</dbReference>
<keyword evidence="3" id="KW-0560">Oxidoreductase</keyword>
<dbReference type="AlphaFoldDB" id="E3H7H7"/>
<dbReference type="RefSeq" id="WP_013387541.1">
    <property type="nucleotide sequence ID" value="NC_014632.1"/>
</dbReference>
<accession>E3H7H7</accession>
<keyword evidence="5" id="KW-0411">Iron-sulfur</keyword>
<evidence type="ECO:0000256" key="1">
    <source>
        <dbReference type="ARBA" id="ARBA00022714"/>
    </source>
</evidence>
<dbReference type="SUPFAM" id="SSF47741">
    <property type="entry name" value="CO dehydrogenase ISP C-domain like"/>
    <property type="match status" value="1"/>
</dbReference>
<organism evidence="7 8">
    <name type="scientific">Ilyobacter polytropus (strain ATCC 51220 / DSM 2926 / LMG 16218 / CuHBu1)</name>
    <dbReference type="NCBI Taxonomy" id="572544"/>
    <lineage>
        <taxon>Bacteria</taxon>
        <taxon>Fusobacteriati</taxon>
        <taxon>Fusobacteriota</taxon>
        <taxon>Fusobacteriia</taxon>
        <taxon>Fusobacteriales</taxon>
        <taxon>Fusobacteriaceae</taxon>
        <taxon>Ilyobacter</taxon>
    </lineage>
</organism>
<keyword evidence="4" id="KW-0408">Iron</keyword>
<keyword evidence="2" id="KW-0479">Metal-binding</keyword>
<evidence type="ECO:0000256" key="4">
    <source>
        <dbReference type="ARBA" id="ARBA00023004"/>
    </source>
</evidence>
<dbReference type="InterPro" id="IPR001041">
    <property type="entry name" value="2Fe-2S_ferredoxin-type"/>
</dbReference>
<dbReference type="PANTHER" id="PTHR44379:SF8">
    <property type="entry name" value="XANTHINE DEHYDROGENASE IRON-SULFUR-BINDING SUBUNIT XDHC-RELATED"/>
    <property type="match status" value="1"/>
</dbReference>
<dbReference type="GO" id="GO:0051537">
    <property type="term" value="F:2 iron, 2 sulfur cluster binding"/>
    <property type="evidence" value="ECO:0007669"/>
    <property type="project" value="UniProtKB-KW"/>
</dbReference>
<dbReference type="Pfam" id="PF00111">
    <property type="entry name" value="Fer2"/>
    <property type="match status" value="1"/>
</dbReference>
<evidence type="ECO:0000313" key="7">
    <source>
        <dbReference type="EMBL" id="ADO82873.1"/>
    </source>
</evidence>
<dbReference type="InterPro" id="IPR036884">
    <property type="entry name" value="2Fe-2S-bd_dom_sf"/>
</dbReference>
<dbReference type="EMBL" id="CP002281">
    <property type="protein sequence ID" value="ADO82873.1"/>
    <property type="molecule type" value="Genomic_DNA"/>
</dbReference>
<dbReference type="InterPro" id="IPR036010">
    <property type="entry name" value="2Fe-2S_ferredoxin-like_sf"/>
</dbReference>
<feature type="domain" description="2Fe-2S ferredoxin-type" evidence="6">
    <location>
        <begin position="1"/>
        <end position="76"/>
    </location>
</feature>
<dbReference type="SUPFAM" id="SSF54292">
    <property type="entry name" value="2Fe-2S ferredoxin-like"/>
    <property type="match status" value="1"/>
</dbReference>
<dbReference type="InterPro" id="IPR006058">
    <property type="entry name" value="2Fe2S_fd_BS"/>
</dbReference>
<dbReference type="Gene3D" id="1.10.150.120">
    <property type="entry name" value="[2Fe-2S]-binding domain"/>
    <property type="match status" value="1"/>
</dbReference>
<dbReference type="Proteomes" id="UP000006875">
    <property type="component" value="Chromosome"/>
</dbReference>
<protein>
    <submittedName>
        <fullName evidence="7">(2Fe-2S)-binding domain protein</fullName>
    </submittedName>
</protein>
<dbReference type="PROSITE" id="PS51085">
    <property type="entry name" value="2FE2S_FER_2"/>
    <property type="match status" value="1"/>
</dbReference>
<dbReference type="eggNOG" id="COG2080">
    <property type="taxonomic scope" value="Bacteria"/>
</dbReference>
<dbReference type="STRING" id="572544.Ilyop_1092"/>
<evidence type="ECO:0000256" key="5">
    <source>
        <dbReference type="ARBA" id="ARBA00023014"/>
    </source>
</evidence>
<dbReference type="InterPro" id="IPR051452">
    <property type="entry name" value="Diverse_Oxidoreductases"/>
</dbReference>